<feature type="region of interest" description="Disordered" evidence="1">
    <location>
        <begin position="73"/>
        <end position="96"/>
    </location>
</feature>
<name>A0A194W055_CYTMA</name>
<gene>
    <name evidence="2" type="ORF">VM1G_11650</name>
</gene>
<organism evidence="2 3">
    <name type="scientific">Cytospora mali</name>
    <name type="common">Apple Valsa canker fungus</name>
    <name type="synonym">Valsa mali</name>
    <dbReference type="NCBI Taxonomy" id="578113"/>
    <lineage>
        <taxon>Eukaryota</taxon>
        <taxon>Fungi</taxon>
        <taxon>Dikarya</taxon>
        <taxon>Ascomycota</taxon>
        <taxon>Pezizomycotina</taxon>
        <taxon>Sordariomycetes</taxon>
        <taxon>Sordariomycetidae</taxon>
        <taxon>Diaporthales</taxon>
        <taxon>Cytosporaceae</taxon>
        <taxon>Cytospora</taxon>
    </lineage>
</organism>
<sequence length="482" mass="49740">MHNNKKWGQPSLVPQRKATAPIRPRNSAPMELIWSDPAPLLAGAEVPVAPEDVALEGPVLVAVVARVVPDALPEAEPEAEPEAGLEPEAEADSEAEAPLEVAWLSVGTTTVLPDSETAEVVTATGVVVSVAGALVTVGTDAGGVTWIWPSENGGRRGGCGRGDASARSSADLNLTWRDLRDLANGNTSGGGPDLGLAVGKGRHNRGGDNFGTNNLAVTRLGGTSTVHQDDLDRLALGGPGTVVQVVEVTRSALVPNSAATQSERAIATGRETGSVDGARLRGGVELELEVASDVTSATLSVGQDTVGEGGHKDAVARALIALLLRRQACQLLSICGSKGFEAEVVVGKGGRKTYGDGVGVALGSASDLDNGDLKFARVRSIATSGSGGLRRDGRGHALGDDLADAKGEESENVDSLHFDLGELVVVSQESQEESDSMRAMDLLSRESFGLSTRVILDELVYGGGARLAEMLCLCFGWLGNDR</sequence>
<evidence type="ECO:0000313" key="3">
    <source>
        <dbReference type="Proteomes" id="UP000078559"/>
    </source>
</evidence>
<dbReference type="EMBL" id="CM003102">
    <property type="protein sequence ID" value="KUI69844.1"/>
    <property type="molecule type" value="Genomic_DNA"/>
</dbReference>
<proteinExistence type="predicted"/>
<accession>A0A194W055</accession>
<dbReference type="Proteomes" id="UP000078559">
    <property type="component" value="Chromosome 5"/>
</dbReference>
<keyword evidence="3" id="KW-1185">Reference proteome</keyword>
<evidence type="ECO:0000313" key="2">
    <source>
        <dbReference type="EMBL" id="KUI69844.1"/>
    </source>
</evidence>
<reference evidence="2" key="1">
    <citation type="submission" date="2014-12" db="EMBL/GenBank/DDBJ databases">
        <title>Genome Sequence of Valsa Canker Pathogens Uncovers a Specific Adaption of Colonization on Woody Bark.</title>
        <authorList>
            <person name="Yin Z."/>
            <person name="Liu H."/>
            <person name="Gao X."/>
            <person name="Li Z."/>
            <person name="Song N."/>
            <person name="Ke X."/>
            <person name="Dai Q."/>
            <person name="Wu Y."/>
            <person name="Sun Y."/>
            <person name="Xu J.-R."/>
            <person name="Kang Z.K."/>
            <person name="Wang L."/>
            <person name="Huang L."/>
        </authorList>
    </citation>
    <scope>NUCLEOTIDE SEQUENCE [LARGE SCALE GENOMIC DNA]</scope>
    <source>
        <strain evidence="2">03-8</strain>
    </source>
</reference>
<evidence type="ECO:0000256" key="1">
    <source>
        <dbReference type="SAM" id="MobiDB-lite"/>
    </source>
</evidence>
<dbReference type="AlphaFoldDB" id="A0A194W055"/>
<feature type="region of interest" description="Disordered" evidence="1">
    <location>
        <begin position="1"/>
        <end position="24"/>
    </location>
</feature>
<protein>
    <submittedName>
        <fullName evidence="2">Uncharacterized protein</fullName>
    </submittedName>
</protein>